<dbReference type="Proteomes" id="UP000540412">
    <property type="component" value="Unassembled WGS sequence"/>
</dbReference>
<gene>
    <name evidence="1" type="ORF">BJY24_007591</name>
</gene>
<sequence>MATVHREIVIDAPPERVWAVISDFAEGPTRMAPGFVADCRVDGPDTRVVTFANGTVVHERLVTVDEAARRFVYYVYDGTAPIEHDNASWQLHATDDGGTRFVWSRDLLPDALAEPFAASMDHGLRVIKKTMESA</sequence>
<organism evidence="1 2">
    <name type="scientific">Nocardia transvalensis</name>
    <dbReference type="NCBI Taxonomy" id="37333"/>
    <lineage>
        <taxon>Bacteria</taxon>
        <taxon>Bacillati</taxon>
        <taxon>Actinomycetota</taxon>
        <taxon>Actinomycetes</taxon>
        <taxon>Mycobacteriales</taxon>
        <taxon>Nocardiaceae</taxon>
        <taxon>Nocardia</taxon>
    </lineage>
</organism>
<reference evidence="1 2" key="1">
    <citation type="submission" date="2020-08" db="EMBL/GenBank/DDBJ databases">
        <title>Sequencing the genomes of 1000 actinobacteria strains.</title>
        <authorList>
            <person name="Klenk H.-P."/>
        </authorList>
    </citation>
    <scope>NUCLEOTIDE SEQUENCE [LARGE SCALE GENOMIC DNA]</scope>
    <source>
        <strain evidence="1 2">DSM 43582</strain>
    </source>
</reference>
<keyword evidence="2" id="KW-1185">Reference proteome</keyword>
<dbReference type="AlphaFoldDB" id="A0A7W9UMJ5"/>
<dbReference type="EMBL" id="JACHIT010000002">
    <property type="protein sequence ID" value="MBB5918679.1"/>
    <property type="molecule type" value="Genomic_DNA"/>
</dbReference>
<protein>
    <submittedName>
        <fullName evidence="1">Uncharacterized protein YndB with AHSA1/START domain</fullName>
    </submittedName>
</protein>
<accession>A0A7W9UMJ5</accession>
<dbReference type="Gene3D" id="3.30.530.20">
    <property type="match status" value="1"/>
</dbReference>
<dbReference type="InterPro" id="IPR019587">
    <property type="entry name" value="Polyketide_cyclase/dehydratase"/>
</dbReference>
<dbReference type="SUPFAM" id="SSF55961">
    <property type="entry name" value="Bet v1-like"/>
    <property type="match status" value="1"/>
</dbReference>
<dbReference type="InterPro" id="IPR023393">
    <property type="entry name" value="START-like_dom_sf"/>
</dbReference>
<evidence type="ECO:0000313" key="2">
    <source>
        <dbReference type="Proteomes" id="UP000540412"/>
    </source>
</evidence>
<name>A0A7W9UMJ5_9NOCA</name>
<evidence type="ECO:0000313" key="1">
    <source>
        <dbReference type="EMBL" id="MBB5918679.1"/>
    </source>
</evidence>
<dbReference type="CDD" id="cd07821">
    <property type="entry name" value="PYR_PYL_RCAR_like"/>
    <property type="match status" value="1"/>
</dbReference>
<proteinExistence type="predicted"/>
<dbReference type="RefSeq" id="WP_040747082.1">
    <property type="nucleotide sequence ID" value="NZ_JACHIT010000002.1"/>
</dbReference>
<comment type="caution">
    <text evidence="1">The sequence shown here is derived from an EMBL/GenBank/DDBJ whole genome shotgun (WGS) entry which is preliminary data.</text>
</comment>
<dbReference type="Pfam" id="PF10604">
    <property type="entry name" value="Polyketide_cyc2"/>
    <property type="match status" value="1"/>
</dbReference>